<protein>
    <submittedName>
        <fullName evidence="1">Uncharacterized protein</fullName>
    </submittedName>
</protein>
<reference evidence="1" key="1">
    <citation type="journal article" date="2019" name="bioRxiv">
        <title>The Genome of the Zebra Mussel, Dreissena polymorpha: A Resource for Invasive Species Research.</title>
        <authorList>
            <person name="McCartney M.A."/>
            <person name="Auch B."/>
            <person name="Kono T."/>
            <person name="Mallez S."/>
            <person name="Zhang Y."/>
            <person name="Obille A."/>
            <person name="Becker A."/>
            <person name="Abrahante J.E."/>
            <person name="Garbe J."/>
            <person name="Badalamenti J.P."/>
            <person name="Herman A."/>
            <person name="Mangelson H."/>
            <person name="Liachko I."/>
            <person name="Sullivan S."/>
            <person name="Sone E.D."/>
            <person name="Koren S."/>
            <person name="Silverstein K.A.T."/>
            <person name="Beckman K.B."/>
            <person name="Gohl D.M."/>
        </authorList>
    </citation>
    <scope>NUCLEOTIDE SEQUENCE</scope>
    <source>
        <strain evidence="1">Duluth1</strain>
        <tissue evidence="1">Whole animal</tissue>
    </source>
</reference>
<gene>
    <name evidence="1" type="ORF">DPMN_075397</name>
</gene>
<accession>A0A9D3YL06</accession>
<keyword evidence="2" id="KW-1185">Reference proteome</keyword>
<dbReference type="Proteomes" id="UP000828390">
    <property type="component" value="Unassembled WGS sequence"/>
</dbReference>
<evidence type="ECO:0000313" key="2">
    <source>
        <dbReference type="Proteomes" id="UP000828390"/>
    </source>
</evidence>
<comment type="caution">
    <text evidence="1">The sequence shown here is derived from an EMBL/GenBank/DDBJ whole genome shotgun (WGS) entry which is preliminary data.</text>
</comment>
<dbReference type="AlphaFoldDB" id="A0A9D3YL06"/>
<dbReference type="EMBL" id="JAIWYP010000015">
    <property type="protein sequence ID" value="KAH3700421.1"/>
    <property type="molecule type" value="Genomic_DNA"/>
</dbReference>
<proteinExistence type="predicted"/>
<evidence type="ECO:0000313" key="1">
    <source>
        <dbReference type="EMBL" id="KAH3700421.1"/>
    </source>
</evidence>
<name>A0A9D3YL06_DREPO</name>
<organism evidence="1 2">
    <name type="scientific">Dreissena polymorpha</name>
    <name type="common">Zebra mussel</name>
    <name type="synonym">Mytilus polymorpha</name>
    <dbReference type="NCBI Taxonomy" id="45954"/>
    <lineage>
        <taxon>Eukaryota</taxon>
        <taxon>Metazoa</taxon>
        <taxon>Spiralia</taxon>
        <taxon>Lophotrochozoa</taxon>
        <taxon>Mollusca</taxon>
        <taxon>Bivalvia</taxon>
        <taxon>Autobranchia</taxon>
        <taxon>Heteroconchia</taxon>
        <taxon>Euheterodonta</taxon>
        <taxon>Imparidentia</taxon>
        <taxon>Neoheterodontei</taxon>
        <taxon>Myida</taxon>
        <taxon>Dreissenoidea</taxon>
        <taxon>Dreissenidae</taxon>
        <taxon>Dreissena</taxon>
    </lineage>
</organism>
<sequence length="53" mass="5760">MAAPLSSGFLFGEKIQEAVTADKNGQLHASLKITLDTAKGPLKDRLLDHRQVQ</sequence>
<reference evidence="1" key="2">
    <citation type="submission" date="2020-11" db="EMBL/GenBank/DDBJ databases">
        <authorList>
            <person name="McCartney M.A."/>
            <person name="Auch B."/>
            <person name="Kono T."/>
            <person name="Mallez S."/>
            <person name="Becker A."/>
            <person name="Gohl D.M."/>
            <person name="Silverstein K.A.T."/>
            <person name="Koren S."/>
            <person name="Bechman K.B."/>
            <person name="Herman A."/>
            <person name="Abrahante J.E."/>
            <person name="Garbe J."/>
        </authorList>
    </citation>
    <scope>NUCLEOTIDE SEQUENCE</scope>
    <source>
        <strain evidence="1">Duluth1</strain>
        <tissue evidence="1">Whole animal</tissue>
    </source>
</reference>